<keyword evidence="4" id="KW-0256">Endoplasmic reticulum</keyword>
<reference evidence="10" key="1">
    <citation type="journal article" date="2020" name="Fungal Divers.">
        <title>Resolving the Mortierellaceae phylogeny through synthesis of multi-gene phylogenetics and phylogenomics.</title>
        <authorList>
            <person name="Vandepol N."/>
            <person name="Liber J."/>
            <person name="Desiro A."/>
            <person name="Na H."/>
            <person name="Kennedy M."/>
            <person name="Barry K."/>
            <person name="Grigoriev I.V."/>
            <person name="Miller A.N."/>
            <person name="O'Donnell K."/>
            <person name="Stajich J.E."/>
            <person name="Bonito G."/>
        </authorList>
    </citation>
    <scope>NUCLEOTIDE SEQUENCE</scope>
    <source>
        <strain evidence="10">KOD1015</strain>
    </source>
</reference>
<dbReference type="EMBL" id="JAABOA010000388">
    <property type="protein sequence ID" value="KAF9584537.1"/>
    <property type="molecule type" value="Genomic_DNA"/>
</dbReference>
<sequence length="681" mass="77359">MRVAIEPGNTPANEHPFSGPGSQRTTVKRDATAEGSGEQDRVEALVKKDQGSDASSRTERADDGLSLDEEILKALLDGTRQPTVKTYPVDPEVIDGAEDEPNPDPIPDVEYKGSPGDNGAYAYQQQLREVLANSQSVGSKDPFHDFAEQPHQSQQSKQESARQNWTDPGRYLMVDLRLEMGIGEVRGALEHALYASHLTGRTLVLPQFLYFRGCYNPIFCQRATDKVQLDAVYIKNNNRTLRPVTRWPIPLEQIYDLERIKRYADVIMVDDWVQRMISEDVQLAREQDAASANTSGLAWLREHRQYEYHAWRHNELLKQFSNVTVHERNVHSFLYHSINFVVDTVFKGPNSEDDISASSQATVYGHHEFPSRNMNGTGRWTIKDARITGFKETFQDLDERVLYLRGGITEYGKQMLRFSTMEARDAFEDVTTNWVQPSLRIRHAASYLCRNLLKKTNGRTYLGVHFRRGKDFLESYIPNTIGRMNQYRMGLGTRDPRTVLLRINMVLGMDTTVGLFRHEELDEWTAQDQDQSQDKNQGQDGKNKMTKSDGSDKPQQGSGPSVEARDAGQTQFMSGSLRESHFFLATDERDPAVLGQMKDQGAIVIGDLMDEDFIVQNLDWIGFPDFFAYLDQLICVKARMFLGSPMSVFSGAIINQRIGHQRKGRGGNGWLYRNVPLIRNS</sequence>
<accession>A0A9P6FZY3</accession>
<comment type="subcellular location">
    <subcellularLocation>
        <location evidence="1">Endoplasmic reticulum</location>
    </subcellularLocation>
</comment>
<feature type="compositionally biased region" description="Basic and acidic residues" evidence="9">
    <location>
        <begin position="541"/>
        <end position="552"/>
    </location>
</feature>
<dbReference type="GO" id="GO:0006004">
    <property type="term" value="P:fucose metabolic process"/>
    <property type="evidence" value="ECO:0007669"/>
    <property type="project" value="UniProtKB-KW"/>
</dbReference>
<evidence type="ECO:0000256" key="8">
    <source>
        <dbReference type="ARBA" id="ARBA00026232"/>
    </source>
</evidence>
<gene>
    <name evidence="10" type="ORF">BGW38_006084</name>
</gene>
<dbReference type="InterPro" id="IPR045130">
    <property type="entry name" value="OFUT2-like"/>
</dbReference>
<proteinExistence type="inferred from homology"/>
<evidence type="ECO:0000256" key="9">
    <source>
        <dbReference type="SAM" id="MobiDB-lite"/>
    </source>
</evidence>
<organism evidence="10 11">
    <name type="scientific">Lunasporangiospora selenospora</name>
    <dbReference type="NCBI Taxonomy" id="979761"/>
    <lineage>
        <taxon>Eukaryota</taxon>
        <taxon>Fungi</taxon>
        <taxon>Fungi incertae sedis</taxon>
        <taxon>Mucoromycota</taxon>
        <taxon>Mortierellomycotina</taxon>
        <taxon>Mortierellomycetes</taxon>
        <taxon>Mortierellales</taxon>
        <taxon>Mortierellaceae</taxon>
        <taxon>Lunasporangiospora</taxon>
    </lineage>
</organism>
<feature type="compositionally biased region" description="Acidic residues" evidence="9">
    <location>
        <begin position="92"/>
        <end position="102"/>
    </location>
</feature>
<evidence type="ECO:0000256" key="2">
    <source>
        <dbReference type="ARBA" id="ARBA00004922"/>
    </source>
</evidence>
<dbReference type="AlphaFoldDB" id="A0A9P6FZY3"/>
<dbReference type="InterPro" id="IPR019378">
    <property type="entry name" value="GDP-Fuc_O-FucTrfase"/>
</dbReference>
<keyword evidence="3" id="KW-0808">Transferase</keyword>
<dbReference type="GO" id="GO:0046922">
    <property type="term" value="F:peptide-O-fucosyltransferase activity"/>
    <property type="evidence" value="ECO:0007669"/>
    <property type="project" value="InterPro"/>
</dbReference>
<evidence type="ECO:0000256" key="3">
    <source>
        <dbReference type="ARBA" id="ARBA00022679"/>
    </source>
</evidence>
<name>A0A9P6FZY3_9FUNG</name>
<comment type="pathway">
    <text evidence="2">Protein modification; protein glycosylation.</text>
</comment>
<evidence type="ECO:0000256" key="5">
    <source>
        <dbReference type="ARBA" id="ARBA00023253"/>
    </source>
</evidence>
<comment type="caution">
    <text evidence="10">The sequence shown here is derived from an EMBL/GenBank/DDBJ whole genome shotgun (WGS) entry which is preliminary data.</text>
</comment>
<dbReference type="Pfam" id="PF10250">
    <property type="entry name" value="O-FucT"/>
    <property type="match status" value="1"/>
</dbReference>
<evidence type="ECO:0000256" key="6">
    <source>
        <dbReference type="ARBA" id="ARBA00023277"/>
    </source>
</evidence>
<feature type="compositionally biased region" description="Basic and acidic residues" evidence="9">
    <location>
        <begin position="27"/>
        <end position="63"/>
    </location>
</feature>
<keyword evidence="6" id="KW-0119">Carbohydrate metabolism</keyword>
<evidence type="ECO:0000256" key="4">
    <source>
        <dbReference type="ARBA" id="ARBA00022824"/>
    </source>
</evidence>
<protein>
    <recommendedName>
        <fullName evidence="8">GDP-fucose protein O-fucosyltransferase 2</fullName>
    </recommendedName>
</protein>
<evidence type="ECO:0000256" key="7">
    <source>
        <dbReference type="ARBA" id="ARBA00025803"/>
    </source>
</evidence>
<evidence type="ECO:0000313" key="11">
    <source>
        <dbReference type="Proteomes" id="UP000780801"/>
    </source>
</evidence>
<dbReference type="Gene3D" id="3.40.50.11350">
    <property type="match status" value="1"/>
</dbReference>
<feature type="compositionally biased region" description="Polar residues" evidence="9">
    <location>
        <begin position="150"/>
        <end position="164"/>
    </location>
</feature>
<feature type="region of interest" description="Disordered" evidence="9">
    <location>
        <begin position="1"/>
        <end position="120"/>
    </location>
</feature>
<dbReference type="PANTHER" id="PTHR13398">
    <property type="entry name" value="GDP-FUCOSE PROTEIN O-FUCOSYLTRANSFERASE 2"/>
    <property type="match status" value="1"/>
</dbReference>
<keyword evidence="11" id="KW-1185">Reference proteome</keyword>
<feature type="region of interest" description="Disordered" evidence="9">
    <location>
        <begin position="138"/>
        <end position="164"/>
    </location>
</feature>
<feature type="compositionally biased region" description="Polar residues" evidence="9">
    <location>
        <begin position="526"/>
        <end position="540"/>
    </location>
</feature>
<dbReference type="OrthoDB" id="3345970at2759"/>
<evidence type="ECO:0000256" key="1">
    <source>
        <dbReference type="ARBA" id="ARBA00004240"/>
    </source>
</evidence>
<comment type="similarity">
    <text evidence="7">Belongs to the glycosyltransferase 68 family.</text>
</comment>
<dbReference type="GO" id="GO:0005783">
    <property type="term" value="C:endoplasmic reticulum"/>
    <property type="evidence" value="ECO:0007669"/>
    <property type="project" value="UniProtKB-SubCell"/>
</dbReference>
<feature type="region of interest" description="Disordered" evidence="9">
    <location>
        <begin position="524"/>
        <end position="567"/>
    </location>
</feature>
<dbReference type="PANTHER" id="PTHR13398:SF0">
    <property type="entry name" value="GDP-FUCOSE PROTEIN O-FUCOSYLTRANSFERASE 2"/>
    <property type="match status" value="1"/>
</dbReference>
<dbReference type="Proteomes" id="UP000780801">
    <property type="component" value="Unassembled WGS sequence"/>
</dbReference>
<evidence type="ECO:0000313" key="10">
    <source>
        <dbReference type="EMBL" id="KAF9584537.1"/>
    </source>
</evidence>
<keyword evidence="5" id="KW-0294">Fucose metabolism</keyword>